<feature type="chain" id="PRO_5032356807" description="DUF4198 domain-containing protein" evidence="1">
    <location>
        <begin position="30"/>
        <end position="314"/>
    </location>
</feature>
<dbReference type="RefSeq" id="WP_200333932.1">
    <property type="nucleotide sequence ID" value="NZ_CP066786.1"/>
</dbReference>
<accession>A0A7T7HHE1</accession>
<sequence>MSLFAHYRTLPLRLTAALFSLLMLSALPAAGQSAGEDPFSLMRGTQEPGVKRTVSFEARLTKDGAVMREGLTWRVFKSVPDSNGRLELVASAEGGSKSIELPAGEYFVNCAFGRASTTRKISVPRTGEDKVDVSLVLEAGGLVLNATLGDHSRADPDLLRFTIYEDRGEKRELVIENVKPETILRLRAGTYEVISYYGDLNAEAHARLKVRAGEITEATLKQHAATVTLTLAAEKGGEALADTLWTVLGASGDVLTESRSAFPSMILAEGEYTAIARNKDTVYEKNFTVAPGQSTQVELLLDEDKADLPDESVD</sequence>
<gene>
    <name evidence="2" type="ORF">JET14_12525</name>
</gene>
<feature type="signal peptide" evidence="1">
    <location>
        <begin position="1"/>
        <end position="29"/>
    </location>
</feature>
<evidence type="ECO:0000313" key="3">
    <source>
        <dbReference type="Proteomes" id="UP000596083"/>
    </source>
</evidence>
<dbReference type="AlphaFoldDB" id="A0A7T7HHE1"/>
<keyword evidence="1" id="KW-0732">Signal</keyword>
<dbReference type="KEGG" id="mlut:JET14_12525"/>
<dbReference type="Proteomes" id="UP000596083">
    <property type="component" value="Chromosome"/>
</dbReference>
<evidence type="ECO:0008006" key="4">
    <source>
        <dbReference type="Google" id="ProtNLM"/>
    </source>
</evidence>
<reference evidence="2 3" key="1">
    <citation type="submission" date="2020-12" db="EMBL/GenBank/DDBJ databases">
        <authorList>
            <person name="Zheng R.K."/>
            <person name="Sun C.M."/>
        </authorList>
    </citation>
    <scope>NUCLEOTIDE SEQUENCE [LARGE SCALE GENOMIC DNA]</scope>
    <source>
        <strain evidence="2 3">ZRK001</strain>
    </source>
</reference>
<evidence type="ECO:0000313" key="2">
    <source>
        <dbReference type="EMBL" id="QQM29159.1"/>
    </source>
</evidence>
<organism evidence="2 3">
    <name type="scientific">Martelella lutilitoris</name>
    <dbReference type="NCBI Taxonomy" id="2583532"/>
    <lineage>
        <taxon>Bacteria</taxon>
        <taxon>Pseudomonadati</taxon>
        <taxon>Pseudomonadota</taxon>
        <taxon>Alphaproteobacteria</taxon>
        <taxon>Hyphomicrobiales</taxon>
        <taxon>Aurantimonadaceae</taxon>
        <taxon>Martelella</taxon>
    </lineage>
</organism>
<dbReference type="EMBL" id="CP066786">
    <property type="protein sequence ID" value="QQM29159.1"/>
    <property type="molecule type" value="Genomic_DNA"/>
</dbReference>
<evidence type="ECO:0000256" key="1">
    <source>
        <dbReference type="SAM" id="SignalP"/>
    </source>
</evidence>
<proteinExistence type="predicted"/>
<name>A0A7T7HHE1_9HYPH</name>
<protein>
    <recommendedName>
        <fullName evidence="4">DUF4198 domain-containing protein</fullName>
    </recommendedName>
</protein>